<dbReference type="EMBL" id="RYYV01000004">
    <property type="protein sequence ID" value="RUL77679.1"/>
    <property type="molecule type" value="Genomic_DNA"/>
</dbReference>
<feature type="transmembrane region" description="Helical" evidence="1">
    <location>
        <begin position="25"/>
        <end position="45"/>
    </location>
</feature>
<comment type="caution">
    <text evidence="2">The sequence shown here is derived from an EMBL/GenBank/DDBJ whole genome shotgun (WGS) entry which is preliminary data.</text>
</comment>
<reference evidence="2 3" key="1">
    <citation type="submission" date="2018-12" db="EMBL/GenBank/DDBJ databases">
        <title>Dyella dinghuensis sp. nov. DHOA06 and Dyella choica sp. nov. 4M-K27, isolated from forest soil.</title>
        <authorList>
            <person name="Qiu L.-H."/>
            <person name="Gao Z.-H."/>
        </authorList>
    </citation>
    <scope>NUCLEOTIDE SEQUENCE [LARGE SCALE GENOMIC DNA]</scope>
    <source>
        <strain evidence="2 3">4M-K27</strain>
    </source>
</reference>
<feature type="transmembrane region" description="Helical" evidence="1">
    <location>
        <begin position="52"/>
        <end position="71"/>
    </location>
</feature>
<organism evidence="2 3">
    <name type="scientific">Dyella choica</name>
    <dbReference type="NCBI Taxonomy" id="1927959"/>
    <lineage>
        <taxon>Bacteria</taxon>
        <taxon>Pseudomonadati</taxon>
        <taxon>Pseudomonadota</taxon>
        <taxon>Gammaproteobacteria</taxon>
        <taxon>Lysobacterales</taxon>
        <taxon>Rhodanobacteraceae</taxon>
        <taxon>Dyella</taxon>
    </lineage>
</organism>
<dbReference type="OrthoDB" id="9780160at2"/>
<sequence>MLSPFGLAGKPPEIQHASIATARVLWAYSLAFAFSMTGASVLQSFGLTRFLFVIRLVVMGCLGIPAVYAITTVPMGHLNILPV</sequence>
<proteinExistence type="predicted"/>
<dbReference type="AlphaFoldDB" id="A0A3S0RLW5"/>
<keyword evidence="3" id="KW-1185">Reference proteome</keyword>
<keyword evidence="1" id="KW-1133">Transmembrane helix</keyword>
<accession>A0A3S0RLW5</accession>
<dbReference type="Proteomes" id="UP000274358">
    <property type="component" value="Unassembled WGS sequence"/>
</dbReference>
<evidence type="ECO:0000313" key="2">
    <source>
        <dbReference type="EMBL" id="RUL77679.1"/>
    </source>
</evidence>
<evidence type="ECO:0000313" key="3">
    <source>
        <dbReference type="Proteomes" id="UP000274358"/>
    </source>
</evidence>
<gene>
    <name evidence="2" type="ORF">EKH80_07360</name>
</gene>
<protein>
    <submittedName>
        <fullName evidence="2">Uncharacterized protein</fullName>
    </submittedName>
</protein>
<dbReference type="RefSeq" id="WP_126684075.1">
    <property type="nucleotide sequence ID" value="NZ_RYYV01000004.1"/>
</dbReference>
<evidence type="ECO:0000256" key="1">
    <source>
        <dbReference type="SAM" id="Phobius"/>
    </source>
</evidence>
<name>A0A3S0RLW5_9GAMM</name>
<keyword evidence="1" id="KW-0472">Membrane</keyword>
<keyword evidence="1" id="KW-0812">Transmembrane</keyword>